<dbReference type="InterPro" id="IPR002043">
    <property type="entry name" value="UDG_fam1"/>
</dbReference>
<dbReference type="EMBL" id="QJSY01000008">
    <property type="protein sequence ID" value="PYE59406.1"/>
    <property type="molecule type" value="Genomic_DNA"/>
</dbReference>
<dbReference type="CDD" id="cd10027">
    <property type="entry name" value="UDG-F1-like"/>
    <property type="match status" value="1"/>
</dbReference>
<sequence>MHTDISWAKVLGPEKQQAYFQKTLAYINAERARVKIIYPPKNNTFNALRYTPLSEVKVVLLGRDPYHDPDQAHGLCFSVPKGVMPPPSLQNMFKELANTVPGFRYPSHGNLCSWASKACCCSILCSVSSVISHTPMPISAGNYSPIE</sequence>
<accession>A0ABX5PQ71</accession>
<evidence type="ECO:0000313" key="1">
    <source>
        <dbReference type="EMBL" id="PYE59406.1"/>
    </source>
</evidence>
<comment type="caution">
    <text evidence="1">The sequence shown here is derived from an EMBL/GenBank/DDBJ whole genome shotgun (WGS) entry which is preliminary data.</text>
</comment>
<dbReference type="PANTHER" id="PTHR11264:SF0">
    <property type="entry name" value="URACIL-DNA GLYCOSYLASE"/>
    <property type="match status" value="1"/>
</dbReference>
<dbReference type="PANTHER" id="PTHR11264">
    <property type="entry name" value="URACIL-DNA GLYCOSYLASE"/>
    <property type="match status" value="1"/>
</dbReference>
<name>A0ABX5PQ71_9GAMM</name>
<proteinExistence type="predicted"/>
<evidence type="ECO:0000313" key="2">
    <source>
        <dbReference type="Proteomes" id="UP000247584"/>
    </source>
</evidence>
<keyword evidence="2" id="KW-1185">Reference proteome</keyword>
<gene>
    <name evidence="1" type="ORF">C8J23_10871</name>
</gene>
<dbReference type="Proteomes" id="UP000247584">
    <property type="component" value="Unassembled WGS sequence"/>
</dbReference>
<protein>
    <submittedName>
        <fullName evidence="1">Uracil-DNA glycosylase</fullName>
    </submittedName>
</protein>
<dbReference type="InterPro" id="IPR036895">
    <property type="entry name" value="Uracil-DNA_glycosylase-like_sf"/>
</dbReference>
<reference evidence="1 2" key="1">
    <citation type="submission" date="2018-06" db="EMBL/GenBank/DDBJ databases">
        <title>Genomic Encyclopedia of Type Strains, Phase III (KMG-III): the genomes of soil and plant-associated and newly described type strains.</title>
        <authorList>
            <person name="Whitman W."/>
        </authorList>
    </citation>
    <scope>NUCLEOTIDE SEQUENCE [LARGE SCALE GENOMIC DNA]</scope>
    <source>
        <strain evidence="1 2">JC5</strain>
    </source>
</reference>
<dbReference type="SUPFAM" id="SSF52141">
    <property type="entry name" value="Uracil-DNA glycosylase-like"/>
    <property type="match status" value="1"/>
</dbReference>
<organism evidence="1 2">
    <name type="scientific">Shewanella chilikensis</name>
    <dbReference type="NCBI Taxonomy" id="558541"/>
    <lineage>
        <taxon>Bacteria</taxon>
        <taxon>Pseudomonadati</taxon>
        <taxon>Pseudomonadota</taxon>
        <taxon>Gammaproteobacteria</taxon>
        <taxon>Alteromonadales</taxon>
        <taxon>Shewanellaceae</taxon>
        <taxon>Shewanella</taxon>
    </lineage>
</organism>
<dbReference type="Gene3D" id="3.40.470.10">
    <property type="entry name" value="Uracil-DNA glycosylase-like domain"/>
    <property type="match status" value="1"/>
</dbReference>